<reference evidence="1 2" key="1">
    <citation type="submission" date="2019-10" db="EMBL/GenBank/DDBJ databases">
        <title>Genomic and transcriptomic insights into the perfect genentic adaptation of a filamentous nitrogen-fixing cyanobacterium to rice fields.</title>
        <authorList>
            <person name="Chen Z."/>
        </authorList>
    </citation>
    <scope>NUCLEOTIDE SEQUENCE [LARGE SCALE GENOMIC DNA]</scope>
    <source>
        <strain evidence="1">CCNUC1</strain>
    </source>
</reference>
<sequence length="51" mass="5321">MVSGVISGNTDNSATFGFNSNGNTINFSTTGFEKFIFADSSLDYSTLTNGA</sequence>
<keyword evidence="2" id="KW-1185">Reference proteome</keyword>
<evidence type="ECO:0000313" key="1">
    <source>
        <dbReference type="EMBL" id="QFS51466.1"/>
    </source>
</evidence>
<dbReference type="Proteomes" id="UP000326678">
    <property type="component" value="Chromosome Gxm2"/>
</dbReference>
<gene>
    <name evidence="1" type="ORF">GXM_08960</name>
</gene>
<dbReference type="RefSeq" id="WP_194198864.1">
    <property type="nucleotide sequence ID" value="NZ_CP045227.1"/>
</dbReference>
<name>A0A5P8WH23_9NOSO</name>
<organism evidence="1 2">
    <name type="scientific">Nostoc sphaeroides CCNUC1</name>
    <dbReference type="NCBI Taxonomy" id="2653204"/>
    <lineage>
        <taxon>Bacteria</taxon>
        <taxon>Bacillati</taxon>
        <taxon>Cyanobacteriota</taxon>
        <taxon>Cyanophyceae</taxon>
        <taxon>Nostocales</taxon>
        <taxon>Nostocaceae</taxon>
        <taxon>Nostoc</taxon>
    </lineage>
</organism>
<dbReference type="KEGG" id="nsh:GXM_08960"/>
<protein>
    <submittedName>
        <fullName evidence="1">Uncharacterized protein</fullName>
    </submittedName>
</protein>
<dbReference type="EMBL" id="CP045227">
    <property type="protein sequence ID" value="QFS51466.1"/>
    <property type="molecule type" value="Genomic_DNA"/>
</dbReference>
<proteinExistence type="predicted"/>
<accession>A0A5P8WH23</accession>
<dbReference type="AlphaFoldDB" id="A0A5P8WH23"/>
<evidence type="ECO:0000313" key="2">
    <source>
        <dbReference type="Proteomes" id="UP000326678"/>
    </source>
</evidence>